<keyword evidence="2" id="KW-0472">Membrane</keyword>
<dbReference type="PANTHER" id="PTHR38568">
    <property type="entry name" value="DUF445 DOMAIN-CONTAINING PROTEIN-RELATED"/>
    <property type="match status" value="1"/>
</dbReference>
<keyword evidence="2" id="KW-0812">Transmembrane</keyword>
<feature type="transmembrane region" description="Helical" evidence="2">
    <location>
        <begin position="96"/>
        <end position="117"/>
    </location>
</feature>
<keyword evidence="4" id="KW-1185">Reference proteome</keyword>
<accession>A0ABQ8YC01</accession>
<feature type="compositionally biased region" description="Low complexity" evidence="1">
    <location>
        <begin position="51"/>
        <end position="65"/>
    </location>
</feature>
<dbReference type="Proteomes" id="UP001150062">
    <property type="component" value="Unassembled WGS sequence"/>
</dbReference>
<feature type="transmembrane region" description="Helical" evidence="2">
    <location>
        <begin position="133"/>
        <end position="152"/>
    </location>
</feature>
<organism evidence="3 4">
    <name type="scientific">Anaeramoeba flamelloides</name>
    <dbReference type="NCBI Taxonomy" id="1746091"/>
    <lineage>
        <taxon>Eukaryota</taxon>
        <taxon>Metamonada</taxon>
        <taxon>Anaeramoebidae</taxon>
        <taxon>Anaeramoeba</taxon>
    </lineage>
</organism>
<dbReference type="Pfam" id="PF04286">
    <property type="entry name" value="DUF445"/>
    <property type="match status" value="1"/>
</dbReference>
<reference evidence="3" key="1">
    <citation type="submission" date="2022-08" db="EMBL/GenBank/DDBJ databases">
        <title>Novel sulfate-reducing endosymbionts in the free-living metamonad Anaeramoeba.</title>
        <authorList>
            <person name="Jerlstrom-Hultqvist J."/>
            <person name="Cepicka I."/>
            <person name="Gallot-Lavallee L."/>
            <person name="Salas-Leiva D."/>
            <person name="Curtis B.A."/>
            <person name="Zahonova K."/>
            <person name="Pipaliya S."/>
            <person name="Dacks J."/>
            <person name="Roger A.J."/>
        </authorList>
    </citation>
    <scope>NUCLEOTIDE SEQUENCE</scope>
    <source>
        <strain evidence="3">Schooner1</strain>
    </source>
</reference>
<evidence type="ECO:0008006" key="5">
    <source>
        <dbReference type="Google" id="ProtNLM"/>
    </source>
</evidence>
<comment type="caution">
    <text evidence="3">The sequence shown here is derived from an EMBL/GenBank/DDBJ whole genome shotgun (WGS) entry which is preliminary data.</text>
</comment>
<feature type="transmembrane region" description="Helical" evidence="2">
    <location>
        <begin position="325"/>
        <end position="346"/>
    </location>
</feature>
<evidence type="ECO:0000313" key="4">
    <source>
        <dbReference type="Proteomes" id="UP001150062"/>
    </source>
</evidence>
<evidence type="ECO:0000313" key="3">
    <source>
        <dbReference type="EMBL" id="KAJ6242091.1"/>
    </source>
</evidence>
<protein>
    <recommendedName>
        <fullName evidence="5">DUF445 family protein</fullName>
    </recommendedName>
</protein>
<sequence>MSEKNKTSESETTSESRSRGGSGSGSGSGSESEMSLHLNQNINQNSKGESEIQSSTSSSNSESESNYNDDLKSISKEDNEKQEQKKKPEQTWVQKYMTKGAISNSITFFFLILGLILKGTNTKNKSQQSVGEYFLAFGLFGFAGGVTNWLAVKMLFDKIGYGNYYLPGSAIIPHRFKAIRETIKNTIMKTFFDEDYLNKYISKKFNELMSSNNLNIEDKLKNILESPKVEKIIDQKLDDLKNKPEGLVLVMMGIEPSKLKPLILPFIVNAAKDFAPLLLSAFDPKKFIKIRKIRKELDKLMSEKLKELTPPIVKKLMEDVIRVHLGWLIVWGCVFGGFIGIISKAAGYGS</sequence>
<evidence type="ECO:0000256" key="2">
    <source>
        <dbReference type="SAM" id="Phobius"/>
    </source>
</evidence>
<dbReference type="InterPro" id="IPR007383">
    <property type="entry name" value="DUF445"/>
</dbReference>
<feature type="region of interest" description="Disordered" evidence="1">
    <location>
        <begin position="1"/>
        <end position="90"/>
    </location>
</feature>
<keyword evidence="2" id="KW-1133">Transmembrane helix</keyword>
<dbReference type="PANTHER" id="PTHR38568:SF2">
    <property type="entry name" value="DUF445 DOMAIN-CONTAINING PROTEIN"/>
    <property type="match status" value="1"/>
</dbReference>
<feature type="compositionally biased region" description="Basic and acidic residues" evidence="1">
    <location>
        <begin position="69"/>
        <end position="89"/>
    </location>
</feature>
<evidence type="ECO:0000256" key="1">
    <source>
        <dbReference type="SAM" id="MobiDB-lite"/>
    </source>
</evidence>
<feature type="compositionally biased region" description="Basic and acidic residues" evidence="1">
    <location>
        <begin position="1"/>
        <end position="18"/>
    </location>
</feature>
<dbReference type="EMBL" id="JAOAOG010000182">
    <property type="protein sequence ID" value="KAJ6242091.1"/>
    <property type="molecule type" value="Genomic_DNA"/>
</dbReference>
<gene>
    <name evidence="3" type="ORF">M0813_22863</name>
</gene>
<name>A0ABQ8YC01_9EUKA</name>
<proteinExistence type="predicted"/>